<dbReference type="InterPro" id="IPR023606">
    <property type="entry name" value="CoA-Trfase_III_dom_1_sf"/>
</dbReference>
<evidence type="ECO:0000313" key="2">
    <source>
        <dbReference type="EMBL" id="NOJ50870.1"/>
    </source>
</evidence>
<gene>
    <name evidence="2" type="ORF">HCN50_32430</name>
</gene>
<protein>
    <submittedName>
        <fullName evidence="2">Uncharacterized protein</fullName>
    </submittedName>
</protein>
<dbReference type="Gene3D" id="3.30.1540.10">
    <property type="entry name" value="formyl-coa transferase, domain 3"/>
    <property type="match status" value="1"/>
</dbReference>
<keyword evidence="3" id="KW-1185">Reference proteome</keyword>
<dbReference type="InterPro" id="IPR003673">
    <property type="entry name" value="CoA-Trfase_fam_III"/>
</dbReference>
<sequence>MWANCRCHQNCRTTLVSTQMQRACKIGRRLERTLDQALALHHAPLSETVSRHGVPCGPALDAGEALLDHHTIARGMILWIGHYRGIASSIKIARTPATAENLRAQRRGEGPRGRLRARL</sequence>
<dbReference type="Gene3D" id="3.40.50.10540">
    <property type="entry name" value="Crotonobetainyl-coa:carnitine coa-transferase, domain 1"/>
    <property type="match status" value="1"/>
</dbReference>
<dbReference type="SUPFAM" id="SSF89796">
    <property type="entry name" value="CoA-transferase family III (CaiB/BaiF)"/>
    <property type="match status" value="1"/>
</dbReference>
<dbReference type="InterPro" id="IPR044855">
    <property type="entry name" value="CoA-Trfase_III_dom3_sf"/>
</dbReference>
<name>A0A7Y4HB23_9BRAD</name>
<dbReference type="Proteomes" id="UP000528734">
    <property type="component" value="Unassembled WGS sequence"/>
</dbReference>
<dbReference type="GO" id="GO:0003824">
    <property type="term" value="F:catalytic activity"/>
    <property type="evidence" value="ECO:0007669"/>
    <property type="project" value="InterPro"/>
</dbReference>
<proteinExistence type="predicted"/>
<evidence type="ECO:0000256" key="1">
    <source>
        <dbReference type="SAM" id="MobiDB-lite"/>
    </source>
</evidence>
<accession>A0A7Y4HB23</accession>
<dbReference type="EMBL" id="JAAVLW010000019">
    <property type="protein sequence ID" value="NOJ50870.1"/>
    <property type="molecule type" value="Genomic_DNA"/>
</dbReference>
<reference evidence="2 3" key="1">
    <citation type="submission" date="2020-03" db="EMBL/GenBank/DDBJ databases">
        <title>Bradyrhizobium diversity isolated from nodules of Muelleranthus trifoliolatus.</title>
        <authorList>
            <person name="Klepa M."/>
            <person name="Helene L."/>
            <person name="Hungria M."/>
        </authorList>
    </citation>
    <scope>NUCLEOTIDE SEQUENCE [LARGE SCALE GENOMIC DNA]</scope>
    <source>
        <strain evidence="2 3">WSM 1744</strain>
    </source>
</reference>
<evidence type="ECO:0000313" key="3">
    <source>
        <dbReference type="Proteomes" id="UP000528734"/>
    </source>
</evidence>
<dbReference type="AlphaFoldDB" id="A0A7Y4HB23"/>
<comment type="caution">
    <text evidence="2">The sequence shown here is derived from an EMBL/GenBank/DDBJ whole genome shotgun (WGS) entry which is preliminary data.</text>
</comment>
<organism evidence="2 3">
    <name type="scientific">Bradyrhizobium archetypum</name>
    <dbReference type="NCBI Taxonomy" id="2721160"/>
    <lineage>
        <taxon>Bacteria</taxon>
        <taxon>Pseudomonadati</taxon>
        <taxon>Pseudomonadota</taxon>
        <taxon>Alphaproteobacteria</taxon>
        <taxon>Hyphomicrobiales</taxon>
        <taxon>Nitrobacteraceae</taxon>
        <taxon>Bradyrhizobium</taxon>
    </lineage>
</organism>
<dbReference type="Pfam" id="PF02515">
    <property type="entry name" value="CoA_transf_3"/>
    <property type="match status" value="1"/>
</dbReference>
<feature type="region of interest" description="Disordered" evidence="1">
    <location>
        <begin position="97"/>
        <end position="119"/>
    </location>
</feature>